<evidence type="ECO:0000313" key="7">
    <source>
        <dbReference type="EMBL" id="SEG44641.1"/>
    </source>
</evidence>
<dbReference type="OrthoDB" id="8433438at2"/>
<evidence type="ECO:0000256" key="5">
    <source>
        <dbReference type="SAM" id="MobiDB-lite"/>
    </source>
</evidence>
<dbReference type="CDD" id="cd01392">
    <property type="entry name" value="HTH_LacI"/>
    <property type="match status" value="1"/>
</dbReference>
<evidence type="ECO:0000256" key="3">
    <source>
        <dbReference type="ARBA" id="ARBA00023125"/>
    </source>
</evidence>
<dbReference type="SUPFAM" id="SSF53822">
    <property type="entry name" value="Periplasmic binding protein-like I"/>
    <property type="match status" value="1"/>
</dbReference>
<dbReference type="CDD" id="cd06278">
    <property type="entry name" value="PBP1_LacI-like"/>
    <property type="match status" value="1"/>
</dbReference>
<evidence type="ECO:0000259" key="6">
    <source>
        <dbReference type="PROSITE" id="PS50932"/>
    </source>
</evidence>
<dbReference type="SUPFAM" id="SSF47413">
    <property type="entry name" value="lambda repressor-like DNA-binding domains"/>
    <property type="match status" value="1"/>
</dbReference>
<proteinExistence type="predicted"/>
<keyword evidence="8" id="KW-1185">Reference proteome</keyword>
<name>A0A1H6A863_9RHOB</name>
<gene>
    <name evidence="7" type="ORF">SAMN04488045_2895</name>
</gene>
<dbReference type="InterPro" id="IPR028082">
    <property type="entry name" value="Peripla_BP_I"/>
</dbReference>
<dbReference type="Proteomes" id="UP000236752">
    <property type="component" value="Unassembled WGS sequence"/>
</dbReference>
<organism evidence="7 8">
    <name type="scientific">Thalassococcus halodurans</name>
    <dbReference type="NCBI Taxonomy" id="373675"/>
    <lineage>
        <taxon>Bacteria</taxon>
        <taxon>Pseudomonadati</taxon>
        <taxon>Pseudomonadota</taxon>
        <taxon>Alphaproteobacteria</taxon>
        <taxon>Rhodobacterales</taxon>
        <taxon>Roseobacteraceae</taxon>
        <taxon>Thalassococcus</taxon>
    </lineage>
</organism>
<dbReference type="InterPro" id="IPR010982">
    <property type="entry name" value="Lambda_DNA-bd_dom_sf"/>
</dbReference>
<dbReference type="PROSITE" id="PS50932">
    <property type="entry name" value="HTH_LACI_2"/>
    <property type="match status" value="1"/>
</dbReference>
<keyword evidence="3" id="KW-0238">DNA-binding</keyword>
<dbReference type="PANTHER" id="PTHR30146:SF148">
    <property type="entry name" value="HTH-TYPE TRANSCRIPTIONAL REPRESSOR PURR-RELATED"/>
    <property type="match status" value="1"/>
</dbReference>
<evidence type="ECO:0000256" key="2">
    <source>
        <dbReference type="ARBA" id="ARBA00023015"/>
    </source>
</evidence>
<dbReference type="RefSeq" id="WP_103911201.1">
    <property type="nucleotide sequence ID" value="NZ_FNUZ01000004.1"/>
</dbReference>
<accession>A0A1H6A863</accession>
<keyword evidence="4" id="KW-0804">Transcription</keyword>
<dbReference type="Gene3D" id="1.10.260.40">
    <property type="entry name" value="lambda repressor-like DNA-binding domains"/>
    <property type="match status" value="1"/>
</dbReference>
<keyword evidence="1" id="KW-0678">Repressor</keyword>
<dbReference type="GO" id="GO:0000976">
    <property type="term" value="F:transcription cis-regulatory region binding"/>
    <property type="evidence" value="ECO:0007669"/>
    <property type="project" value="TreeGrafter"/>
</dbReference>
<evidence type="ECO:0000256" key="4">
    <source>
        <dbReference type="ARBA" id="ARBA00023163"/>
    </source>
</evidence>
<dbReference type="GO" id="GO:0003700">
    <property type="term" value="F:DNA-binding transcription factor activity"/>
    <property type="evidence" value="ECO:0007669"/>
    <property type="project" value="TreeGrafter"/>
</dbReference>
<evidence type="ECO:0000256" key="1">
    <source>
        <dbReference type="ARBA" id="ARBA00022491"/>
    </source>
</evidence>
<dbReference type="Gene3D" id="3.40.50.2300">
    <property type="match status" value="2"/>
</dbReference>
<dbReference type="AlphaFoldDB" id="A0A1H6A863"/>
<keyword evidence="2" id="KW-0805">Transcription regulation</keyword>
<dbReference type="PANTHER" id="PTHR30146">
    <property type="entry name" value="LACI-RELATED TRANSCRIPTIONAL REPRESSOR"/>
    <property type="match status" value="1"/>
</dbReference>
<feature type="region of interest" description="Disordered" evidence="5">
    <location>
        <begin position="1"/>
        <end position="20"/>
    </location>
</feature>
<dbReference type="SMART" id="SM00354">
    <property type="entry name" value="HTH_LACI"/>
    <property type="match status" value="1"/>
</dbReference>
<dbReference type="Pfam" id="PF00356">
    <property type="entry name" value="LacI"/>
    <property type="match status" value="1"/>
</dbReference>
<dbReference type="EMBL" id="FNUZ01000004">
    <property type="protein sequence ID" value="SEG44641.1"/>
    <property type="molecule type" value="Genomic_DNA"/>
</dbReference>
<protein>
    <submittedName>
        <fullName evidence="7">Transcriptional regulator, LacI family</fullName>
    </submittedName>
</protein>
<dbReference type="InterPro" id="IPR000843">
    <property type="entry name" value="HTH_LacI"/>
</dbReference>
<evidence type="ECO:0000313" key="8">
    <source>
        <dbReference type="Proteomes" id="UP000236752"/>
    </source>
</evidence>
<dbReference type="Pfam" id="PF13377">
    <property type="entry name" value="Peripla_BP_3"/>
    <property type="match status" value="1"/>
</dbReference>
<sequence>MKQADENSAKRRRRVTAQDVADAAGVSRSAVSRAFTKGAYLDAEKRENIHKIAADLGYKPNALAASLQGSRSQLVAMFVGEMRNEYDKEVAAKMIAGLNAAHHWPVVIGGSGDAAREAVDRVLSYPLDALILRSGSLDADIVEKCAKLNIPMISSGRLLEAPNVDNVCCNNADGMIAATRYLVGQGRRKFGYIGGPEGYFSTPQRRHGVAAGLAENGLALVAEEAGDYTADSGYRAAEQLLSSGVAMDALICANDAMAFGALSALADHDISVPDDMSVIGFDDIAMAKWPAFRLTTVRNPMDLLVDTVIDLLDRRLANATRPAETIFLATELILRETH</sequence>
<dbReference type="InterPro" id="IPR046335">
    <property type="entry name" value="LacI/GalR-like_sensor"/>
</dbReference>
<feature type="domain" description="HTH lacI-type" evidence="6">
    <location>
        <begin position="15"/>
        <end position="69"/>
    </location>
</feature>
<reference evidence="7 8" key="1">
    <citation type="submission" date="2016-10" db="EMBL/GenBank/DDBJ databases">
        <authorList>
            <person name="de Groot N.N."/>
        </authorList>
    </citation>
    <scope>NUCLEOTIDE SEQUENCE [LARGE SCALE GENOMIC DNA]</scope>
    <source>
        <strain evidence="7 8">DSM 26915</strain>
    </source>
</reference>